<evidence type="ECO:0000256" key="8">
    <source>
        <dbReference type="ARBA" id="ARBA00022840"/>
    </source>
</evidence>
<evidence type="ECO:0000256" key="10">
    <source>
        <dbReference type="ARBA" id="ARBA00023152"/>
    </source>
</evidence>
<keyword evidence="7" id="KW-0418">Kinase</keyword>
<keyword evidence="11" id="KW-0670">Pyruvate</keyword>
<evidence type="ECO:0000256" key="4">
    <source>
        <dbReference type="ARBA" id="ARBA00022679"/>
    </source>
</evidence>
<dbReference type="SUPFAM" id="SSF50800">
    <property type="entry name" value="PK beta-barrel domain-like"/>
    <property type="match status" value="1"/>
</dbReference>
<keyword evidence="4" id="KW-0808">Transferase</keyword>
<dbReference type="EMBL" id="CAEZUP010000020">
    <property type="protein sequence ID" value="CAB4604440.1"/>
    <property type="molecule type" value="Genomic_DNA"/>
</dbReference>
<reference evidence="14" key="1">
    <citation type="submission" date="2020-05" db="EMBL/GenBank/DDBJ databases">
        <authorList>
            <person name="Chiriac C."/>
            <person name="Salcher M."/>
            <person name="Ghai R."/>
            <person name="Kavagutti S V."/>
        </authorList>
    </citation>
    <scope>NUCLEOTIDE SEQUENCE</scope>
</reference>
<evidence type="ECO:0000256" key="5">
    <source>
        <dbReference type="ARBA" id="ARBA00022723"/>
    </source>
</evidence>
<keyword evidence="10" id="KW-0324">Glycolysis</keyword>
<name>A0A6J6GVT3_9ZZZZ</name>
<evidence type="ECO:0000256" key="7">
    <source>
        <dbReference type="ARBA" id="ARBA00022777"/>
    </source>
</evidence>
<dbReference type="NCBIfam" id="TIGR01064">
    <property type="entry name" value="pyruv_kin"/>
    <property type="match status" value="1"/>
</dbReference>
<evidence type="ECO:0000256" key="6">
    <source>
        <dbReference type="ARBA" id="ARBA00022741"/>
    </source>
</evidence>
<dbReference type="NCBIfam" id="NF004491">
    <property type="entry name" value="PRK05826.1"/>
    <property type="match status" value="1"/>
</dbReference>
<evidence type="ECO:0000256" key="11">
    <source>
        <dbReference type="ARBA" id="ARBA00023317"/>
    </source>
</evidence>
<dbReference type="EC" id="2.7.1.40" evidence="3"/>
<dbReference type="SUPFAM" id="SSF52935">
    <property type="entry name" value="PK C-terminal domain-like"/>
    <property type="match status" value="1"/>
</dbReference>
<gene>
    <name evidence="14" type="ORF">UFOPK1835_00669</name>
</gene>
<dbReference type="SUPFAM" id="SSF51621">
    <property type="entry name" value="Phosphoenolpyruvate/pyruvate domain"/>
    <property type="match status" value="1"/>
</dbReference>
<dbReference type="Pfam" id="PF02887">
    <property type="entry name" value="PK_C"/>
    <property type="match status" value="1"/>
</dbReference>
<evidence type="ECO:0000313" key="14">
    <source>
        <dbReference type="EMBL" id="CAB4604440.1"/>
    </source>
</evidence>
<dbReference type="PRINTS" id="PR01050">
    <property type="entry name" value="PYRUVTKNASE"/>
</dbReference>
<protein>
    <recommendedName>
        <fullName evidence="3">pyruvate kinase</fullName>
        <ecNumber evidence="3">2.7.1.40</ecNumber>
    </recommendedName>
</protein>
<comment type="pathway">
    <text evidence="1">Carbohydrate degradation; glycolysis; pyruvate from D-glyceraldehyde 3-phosphate: step 5/5.</text>
</comment>
<evidence type="ECO:0000259" key="13">
    <source>
        <dbReference type="Pfam" id="PF02887"/>
    </source>
</evidence>
<dbReference type="InterPro" id="IPR015806">
    <property type="entry name" value="Pyrv_Knase_insert_dom_sf"/>
</dbReference>
<evidence type="ECO:0000256" key="3">
    <source>
        <dbReference type="ARBA" id="ARBA00012142"/>
    </source>
</evidence>
<dbReference type="InterPro" id="IPR040442">
    <property type="entry name" value="Pyrv_kinase-like_dom_sf"/>
</dbReference>
<dbReference type="GO" id="GO:0005524">
    <property type="term" value="F:ATP binding"/>
    <property type="evidence" value="ECO:0007669"/>
    <property type="project" value="UniProtKB-KW"/>
</dbReference>
<keyword evidence="9" id="KW-0460">Magnesium</keyword>
<dbReference type="PANTHER" id="PTHR11817">
    <property type="entry name" value="PYRUVATE KINASE"/>
    <property type="match status" value="1"/>
</dbReference>
<dbReference type="InterPro" id="IPR015795">
    <property type="entry name" value="Pyrv_Knase_C"/>
</dbReference>
<evidence type="ECO:0000256" key="9">
    <source>
        <dbReference type="ARBA" id="ARBA00022842"/>
    </source>
</evidence>
<accession>A0A6J6GVT3</accession>
<dbReference type="Gene3D" id="2.40.33.10">
    <property type="entry name" value="PK beta-barrel domain-like"/>
    <property type="match status" value="1"/>
</dbReference>
<sequence length="478" mass="50924">MARRTKIIATIGPASDSESVLKGLINAGMDIARINLSHESLDLALDRFHRIRKVAAELGRPVGILADLPGPKVRVGHMPESGIILADGASLSLVPGNDASSESIIQVDYEDLLTDVQEGDLLVFGDGAVQVRALARVGDMIPIRVVHGGRLSGRPGLHIPSERLRLTTPTDEDLRLAEAFVEAGTDMIALSFVRTAADIHRLKVDPSPAGPMVVAKIETRHAVENLDAIVEASGAVMVARGDLGSEFPIEELPHLQKEIIRRCIAVGRPVITATQMLESMIDAPTPTRAEASDVANAVFDGSSTVMLSGETAIGVDPVNVVSVMARIAERADEEFDYDAWPQWLATLHRLPASDVESAITNAMTSAGQRASSEINAAAIICISRSGFTVRSVARFRPRAKILGFTPDPRTVTQLSMSWGTTPYLLENMSGNSDELTVRALAMAVEAGEVSSGDLVVVIGGSGFFKGRVTDTVRIVQVP</sequence>
<feature type="domain" description="Pyruvate kinase C-terminal" evidence="13">
    <location>
        <begin position="363"/>
        <end position="475"/>
    </location>
</feature>
<dbReference type="AlphaFoldDB" id="A0A6J6GVT3"/>
<dbReference type="InterPro" id="IPR001697">
    <property type="entry name" value="Pyr_Knase"/>
</dbReference>
<organism evidence="14">
    <name type="scientific">freshwater metagenome</name>
    <dbReference type="NCBI Taxonomy" id="449393"/>
    <lineage>
        <taxon>unclassified sequences</taxon>
        <taxon>metagenomes</taxon>
        <taxon>ecological metagenomes</taxon>
    </lineage>
</organism>
<keyword evidence="5" id="KW-0479">Metal-binding</keyword>
<dbReference type="GO" id="GO:0030955">
    <property type="term" value="F:potassium ion binding"/>
    <property type="evidence" value="ECO:0007669"/>
    <property type="project" value="InterPro"/>
</dbReference>
<dbReference type="GO" id="GO:0004743">
    <property type="term" value="F:pyruvate kinase activity"/>
    <property type="evidence" value="ECO:0007669"/>
    <property type="project" value="UniProtKB-EC"/>
</dbReference>
<dbReference type="Gene3D" id="3.20.20.60">
    <property type="entry name" value="Phosphoenolpyruvate-binding domains"/>
    <property type="match status" value="1"/>
</dbReference>
<dbReference type="InterPro" id="IPR015793">
    <property type="entry name" value="Pyrv_Knase_brl"/>
</dbReference>
<feature type="domain" description="Pyruvate kinase barrel" evidence="12">
    <location>
        <begin position="3"/>
        <end position="321"/>
    </location>
</feature>
<dbReference type="Pfam" id="PF00224">
    <property type="entry name" value="PK"/>
    <property type="match status" value="1"/>
</dbReference>
<dbReference type="GO" id="GO:0000287">
    <property type="term" value="F:magnesium ion binding"/>
    <property type="evidence" value="ECO:0007669"/>
    <property type="project" value="InterPro"/>
</dbReference>
<evidence type="ECO:0000256" key="1">
    <source>
        <dbReference type="ARBA" id="ARBA00004997"/>
    </source>
</evidence>
<dbReference type="InterPro" id="IPR015813">
    <property type="entry name" value="Pyrv/PenolPyrv_kinase-like_dom"/>
</dbReference>
<comment type="similarity">
    <text evidence="2">Belongs to the pyruvate kinase family.</text>
</comment>
<keyword evidence="8" id="KW-0067">ATP-binding</keyword>
<proteinExistence type="inferred from homology"/>
<dbReference type="UniPathway" id="UPA00109">
    <property type="reaction ID" value="UER00188"/>
</dbReference>
<evidence type="ECO:0000256" key="2">
    <source>
        <dbReference type="ARBA" id="ARBA00008663"/>
    </source>
</evidence>
<keyword evidence="6" id="KW-0547">Nucleotide-binding</keyword>
<evidence type="ECO:0000259" key="12">
    <source>
        <dbReference type="Pfam" id="PF00224"/>
    </source>
</evidence>
<dbReference type="Gene3D" id="3.40.1380.20">
    <property type="entry name" value="Pyruvate kinase, C-terminal domain"/>
    <property type="match status" value="1"/>
</dbReference>
<dbReference type="InterPro" id="IPR011037">
    <property type="entry name" value="Pyrv_Knase-like_insert_dom_sf"/>
</dbReference>
<dbReference type="GO" id="GO:0016301">
    <property type="term" value="F:kinase activity"/>
    <property type="evidence" value="ECO:0007669"/>
    <property type="project" value="UniProtKB-KW"/>
</dbReference>
<dbReference type="InterPro" id="IPR036918">
    <property type="entry name" value="Pyrv_Knase_C_sf"/>
</dbReference>